<dbReference type="InterPro" id="IPR050228">
    <property type="entry name" value="Carboxylesterase_BioH"/>
</dbReference>
<dbReference type="GO" id="GO:0016787">
    <property type="term" value="F:hydrolase activity"/>
    <property type="evidence" value="ECO:0007669"/>
    <property type="project" value="UniProtKB-KW"/>
</dbReference>
<dbReference type="Gene3D" id="3.40.50.1820">
    <property type="entry name" value="alpha/beta hydrolase"/>
    <property type="match status" value="1"/>
</dbReference>
<feature type="domain" description="AB hydrolase-1" evidence="1">
    <location>
        <begin position="23"/>
        <end position="263"/>
    </location>
</feature>
<reference evidence="2 3" key="1">
    <citation type="submission" date="2018-05" db="EMBL/GenBank/DDBJ databases">
        <title>Evolution of GPA BGCs.</title>
        <authorList>
            <person name="Waglechner N."/>
            <person name="Wright G.D."/>
        </authorList>
    </citation>
    <scope>NUCLEOTIDE SEQUENCE [LARGE SCALE GENOMIC DNA]</scope>
    <source>
        <strain evidence="2 3">A82846</strain>
    </source>
</reference>
<name>A0A428YZ85_KIBAR</name>
<evidence type="ECO:0000313" key="2">
    <source>
        <dbReference type="EMBL" id="RSM76065.1"/>
    </source>
</evidence>
<sequence>MPTRKTARLRRATIDYTEWGDGPPVVFVHGLLVNSGLWRHVAPVVADAGNRCIAPDWPLGGHATPVPDADMTPPGVADLIAEFLDTLDLRDVTIVANDTGGALVQLVLTRNPDRIGRVVLTPSDCFEYFFPPLFAPLPKLAKLPGFASVLVAALRSRWIQRSPAAFGFVAKRPVPNEIVDSYLAPSRRSKAVRDDLTRFVRNVHNRHTIDAAERLRDFTKPVLLAWAREDKVFPVKLAYRLGEILPKATVVEIDDSYTFVPEDQPAELAEQIIGFIKAN</sequence>
<dbReference type="PANTHER" id="PTHR43194">
    <property type="entry name" value="HYDROLASE ALPHA/BETA FOLD FAMILY"/>
    <property type="match status" value="1"/>
</dbReference>
<dbReference type="PRINTS" id="PR00111">
    <property type="entry name" value="ABHYDROLASE"/>
</dbReference>
<dbReference type="InterPro" id="IPR029058">
    <property type="entry name" value="AB_hydrolase_fold"/>
</dbReference>
<dbReference type="SUPFAM" id="SSF53474">
    <property type="entry name" value="alpha/beta-Hydrolases"/>
    <property type="match status" value="1"/>
</dbReference>
<evidence type="ECO:0000313" key="3">
    <source>
        <dbReference type="Proteomes" id="UP000287547"/>
    </source>
</evidence>
<evidence type="ECO:0000259" key="1">
    <source>
        <dbReference type="Pfam" id="PF00561"/>
    </source>
</evidence>
<dbReference type="RefSeq" id="WP_037254362.1">
    <property type="nucleotide sequence ID" value="NZ_QHKI01000044.1"/>
</dbReference>
<dbReference type="AlphaFoldDB" id="A0A428YZ85"/>
<dbReference type="Proteomes" id="UP000287547">
    <property type="component" value="Unassembled WGS sequence"/>
</dbReference>
<proteinExistence type="predicted"/>
<protein>
    <submittedName>
        <fullName evidence="2">Alpha/beta hydrolase</fullName>
    </submittedName>
</protein>
<dbReference type="PANTHER" id="PTHR43194:SF2">
    <property type="entry name" value="PEROXISOMAL MEMBRANE PROTEIN LPX1"/>
    <property type="match status" value="1"/>
</dbReference>
<dbReference type="OrthoDB" id="3400345at2"/>
<gene>
    <name evidence="2" type="ORF">DMH04_36810</name>
</gene>
<organism evidence="2 3">
    <name type="scientific">Kibdelosporangium aridum</name>
    <dbReference type="NCBI Taxonomy" id="2030"/>
    <lineage>
        <taxon>Bacteria</taxon>
        <taxon>Bacillati</taxon>
        <taxon>Actinomycetota</taxon>
        <taxon>Actinomycetes</taxon>
        <taxon>Pseudonocardiales</taxon>
        <taxon>Pseudonocardiaceae</taxon>
        <taxon>Kibdelosporangium</taxon>
    </lineage>
</organism>
<dbReference type="EMBL" id="QHKI01000044">
    <property type="protein sequence ID" value="RSM76065.1"/>
    <property type="molecule type" value="Genomic_DNA"/>
</dbReference>
<comment type="caution">
    <text evidence="2">The sequence shown here is derived from an EMBL/GenBank/DDBJ whole genome shotgun (WGS) entry which is preliminary data.</text>
</comment>
<dbReference type="InterPro" id="IPR000073">
    <property type="entry name" value="AB_hydrolase_1"/>
</dbReference>
<dbReference type="Pfam" id="PF00561">
    <property type="entry name" value="Abhydrolase_1"/>
    <property type="match status" value="1"/>
</dbReference>
<keyword evidence="2" id="KW-0378">Hydrolase</keyword>
<accession>A0A428YZ85</accession>